<comment type="caution">
    <text evidence="3">The sequence shown here is derived from an EMBL/GenBank/DDBJ whole genome shotgun (WGS) entry which is preliminary data.</text>
</comment>
<keyword evidence="1" id="KW-0560">Oxidoreductase</keyword>
<organism evidence="3 4">
    <name type="scientific">Petromyces alliaceus</name>
    <name type="common">Aspergillus alliaceus</name>
    <dbReference type="NCBI Taxonomy" id="209559"/>
    <lineage>
        <taxon>Eukaryota</taxon>
        <taxon>Fungi</taxon>
        <taxon>Dikarya</taxon>
        <taxon>Ascomycota</taxon>
        <taxon>Pezizomycotina</taxon>
        <taxon>Eurotiomycetes</taxon>
        <taxon>Eurotiomycetidae</taxon>
        <taxon>Eurotiales</taxon>
        <taxon>Aspergillaceae</taxon>
        <taxon>Aspergillus</taxon>
        <taxon>Aspergillus subgen. Circumdati</taxon>
    </lineage>
</organism>
<proteinExistence type="predicted"/>
<dbReference type="Gene3D" id="3.60.130.10">
    <property type="entry name" value="Clavaminate synthase-like"/>
    <property type="match status" value="1"/>
</dbReference>
<evidence type="ECO:0000313" key="4">
    <source>
        <dbReference type="Proteomes" id="UP000541154"/>
    </source>
</evidence>
<feature type="domain" description="TauD/TfdA-like" evidence="2">
    <location>
        <begin position="132"/>
        <end position="303"/>
    </location>
</feature>
<dbReference type="SUPFAM" id="SSF51197">
    <property type="entry name" value="Clavaminate synthase-like"/>
    <property type="match status" value="1"/>
</dbReference>
<sequence>MRYIRYQIADQDAAYLGESVFYFRGDFIDTISSSGLGIKLIPVANIPYLKAPSLDSAYDRAHVGNVQRHLRDAGVLKLSLNFDDNDSHYLTNLIHGLHKWYGHGLPITHSAHRGWYWDIRPSKTGFQCPDHQARSETMNEFPWHTDCSYEASPPRYFALQVLHPDNCGGGTLSVLKVDNLLKLLSESTRAALARKDYLITVPPEFRKTDSKDESIIGSLLAPDRESGNLALRFREDIFTPLTGEAGIALEELKSVLLGPQAQAEVVHLTAEMMPRGSIIIMDNRRWLHGRNEVKDPRRHLKRVRWDAKQFGLD</sequence>
<keyword evidence="4" id="KW-1185">Reference proteome</keyword>
<evidence type="ECO:0000313" key="3">
    <source>
        <dbReference type="EMBL" id="KAF5862220.1"/>
    </source>
</evidence>
<dbReference type="InterPro" id="IPR003819">
    <property type="entry name" value="TauD/TfdA-like"/>
</dbReference>
<gene>
    <name evidence="3" type="ORF">ETB97_011925</name>
</gene>
<dbReference type="EMBL" id="SPNV01000079">
    <property type="protein sequence ID" value="KAF5862220.1"/>
    <property type="molecule type" value="Genomic_DNA"/>
</dbReference>
<reference evidence="3 4" key="1">
    <citation type="submission" date="2019-04" db="EMBL/GenBank/DDBJ databases">
        <title>Aspergillus burnettii sp. nov., novel species from soil in southeast Queensland.</title>
        <authorList>
            <person name="Gilchrist C.L.M."/>
            <person name="Pitt J.I."/>
            <person name="Lange L."/>
            <person name="Lacey H.J."/>
            <person name="Vuong D."/>
            <person name="Midgley D.J."/>
            <person name="Greenfield P."/>
            <person name="Bradbury M."/>
            <person name="Lacey E."/>
            <person name="Busk P.K."/>
            <person name="Pilgaard B."/>
            <person name="Chooi Y.H."/>
            <person name="Piggott A.M."/>
        </authorList>
    </citation>
    <scope>NUCLEOTIDE SEQUENCE [LARGE SCALE GENOMIC DNA]</scope>
    <source>
        <strain evidence="3 4">FRR 5400</strain>
    </source>
</reference>
<dbReference type="Pfam" id="PF02668">
    <property type="entry name" value="TauD"/>
    <property type="match status" value="1"/>
</dbReference>
<dbReference type="InterPro" id="IPR042098">
    <property type="entry name" value="TauD-like_sf"/>
</dbReference>
<dbReference type="GO" id="GO:0016491">
    <property type="term" value="F:oxidoreductase activity"/>
    <property type="evidence" value="ECO:0007669"/>
    <property type="project" value="UniProtKB-KW"/>
</dbReference>
<dbReference type="Proteomes" id="UP000541154">
    <property type="component" value="Unassembled WGS sequence"/>
</dbReference>
<evidence type="ECO:0000256" key="1">
    <source>
        <dbReference type="ARBA" id="ARBA00023002"/>
    </source>
</evidence>
<protein>
    <recommendedName>
        <fullName evidence="2">TauD/TfdA-like domain-containing protein</fullName>
    </recommendedName>
</protein>
<accession>A0A8H6A9G1</accession>
<dbReference type="AlphaFoldDB" id="A0A8H6A9G1"/>
<name>A0A8H6A9G1_PETAA</name>
<evidence type="ECO:0000259" key="2">
    <source>
        <dbReference type="Pfam" id="PF02668"/>
    </source>
</evidence>